<dbReference type="GO" id="GO:0006355">
    <property type="term" value="P:regulation of DNA-templated transcription"/>
    <property type="evidence" value="ECO:0007669"/>
    <property type="project" value="InterPro"/>
</dbReference>
<dbReference type="PANTHER" id="PTHR48111:SF1">
    <property type="entry name" value="TWO-COMPONENT RESPONSE REGULATOR ORR33"/>
    <property type="match status" value="1"/>
</dbReference>
<dbReference type="PANTHER" id="PTHR48111">
    <property type="entry name" value="REGULATOR OF RPOS"/>
    <property type="match status" value="1"/>
</dbReference>
<dbReference type="CDD" id="cd00383">
    <property type="entry name" value="trans_reg_C"/>
    <property type="match status" value="1"/>
</dbReference>
<dbReference type="SMART" id="SM00862">
    <property type="entry name" value="Trans_reg_C"/>
    <property type="match status" value="1"/>
</dbReference>
<sequence>MKILLVEDDAKTAITVIEELKRACHSVDIATTADQALYVFKINHYDCIILDLIIGEHTGAEICRKIRISNRTIPILVYSVLKDSYSKVVLLEAGADDMIGKDSAFSELLARIQALVRRKSKIIADHALVFQSLKIDTLSKAVTLQGYSLHLSAKEYQLLEVLIQAPEKVFSRQEILERIWDMHVDPLTNKVDVYINFLRKKLGKYVPDQEKYLQTVRGFGYRLAWR</sequence>
<feature type="domain" description="OmpR/PhoB-type" evidence="9">
    <location>
        <begin position="125"/>
        <end position="225"/>
    </location>
</feature>
<dbReference type="GO" id="GO:0000156">
    <property type="term" value="F:phosphorelay response regulator activity"/>
    <property type="evidence" value="ECO:0007669"/>
    <property type="project" value="TreeGrafter"/>
</dbReference>
<dbReference type="GO" id="GO:0000976">
    <property type="term" value="F:transcription cis-regulatory region binding"/>
    <property type="evidence" value="ECO:0007669"/>
    <property type="project" value="TreeGrafter"/>
</dbReference>
<evidence type="ECO:0000256" key="6">
    <source>
        <dbReference type="PROSITE-ProRule" id="PRU00169"/>
    </source>
</evidence>
<dbReference type="GO" id="GO:0005829">
    <property type="term" value="C:cytosol"/>
    <property type="evidence" value="ECO:0007669"/>
    <property type="project" value="TreeGrafter"/>
</dbReference>
<dbReference type="Gene3D" id="3.40.50.2300">
    <property type="match status" value="1"/>
</dbReference>
<reference evidence="10 11" key="1">
    <citation type="journal article" date="2016" name="Nat. Commun.">
        <title>Thousands of microbial genomes shed light on interconnected biogeochemical processes in an aquifer system.</title>
        <authorList>
            <person name="Anantharaman K."/>
            <person name="Brown C.T."/>
            <person name="Hug L.A."/>
            <person name="Sharon I."/>
            <person name="Castelle C.J."/>
            <person name="Probst A.J."/>
            <person name="Thomas B.C."/>
            <person name="Singh A."/>
            <person name="Wilkins M.J."/>
            <person name="Karaoz U."/>
            <person name="Brodie E.L."/>
            <person name="Williams K.H."/>
            <person name="Hubbard S.S."/>
            <person name="Banfield J.F."/>
        </authorList>
    </citation>
    <scope>NUCLEOTIDE SEQUENCE [LARGE SCALE GENOMIC DNA]</scope>
</reference>
<evidence type="ECO:0000256" key="4">
    <source>
        <dbReference type="ARBA" id="ARBA00023125"/>
    </source>
</evidence>
<dbReference type="SUPFAM" id="SSF52172">
    <property type="entry name" value="CheY-like"/>
    <property type="match status" value="1"/>
</dbReference>
<evidence type="ECO:0000256" key="5">
    <source>
        <dbReference type="ARBA" id="ARBA00023163"/>
    </source>
</evidence>
<comment type="caution">
    <text evidence="10">The sequence shown here is derived from an EMBL/GenBank/DDBJ whole genome shotgun (WGS) entry which is preliminary data.</text>
</comment>
<keyword evidence="5" id="KW-0804">Transcription</keyword>
<dbReference type="InterPro" id="IPR001867">
    <property type="entry name" value="OmpR/PhoB-type_DNA-bd"/>
</dbReference>
<accession>A0A1F4XIA4</accession>
<feature type="modified residue" description="4-aspartylphosphate" evidence="6">
    <location>
        <position position="51"/>
    </location>
</feature>
<name>A0A1F4XIA4_9BACT</name>
<dbReference type="PROSITE" id="PS50110">
    <property type="entry name" value="RESPONSE_REGULATORY"/>
    <property type="match status" value="1"/>
</dbReference>
<dbReference type="PROSITE" id="PS51755">
    <property type="entry name" value="OMPR_PHOB"/>
    <property type="match status" value="1"/>
</dbReference>
<evidence type="ECO:0000256" key="3">
    <source>
        <dbReference type="ARBA" id="ARBA00023015"/>
    </source>
</evidence>
<evidence type="ECO:0000313" key="10">
    <source>
        <dbReference type="EMBL" id="OGC81422.1"/>
    </source>
</evidence>
<feature type="domain" description="Response regulatory" evidence="8">
    <location>
        <begin position="2"/>
        <end position="116"/>
    </location>
</feature>
<dbReference type="InterPro" id="IPR011006">
    <property type="entry name" value="CheY-like_superfamily"/>
</dbReference>
<dbReference type="Gene3D" id="1.10.10.10">
    <property type="entry name" value="Winged helix-like DNA-binding domain superfamily/Winged helix DNA-binding domain"/>
    <property type="match status" value="1"/>
</dbReference>
<keyword evidence="2" id="KW-0902">Two-component regulatory system</keyword>
<gene>
    <name evidence="10" type="ORF">A2V81_04170</name>
</gene>
<dbReference type="STRING" id="1817814.A2V81_04170"/>
<keyword evidence="3" id="KW-0805">Transcription regulation</keyword>
<dbReference type="InterPro" id="IPR039420">
    <property type="entry name" value="WalR-like"/>
</dbReference>
<evidence type="ECO:0000259" key="9">
    <source>
        <dbReference type="PROSITE" id="PS51755"/>
    </source>
</evidence>
<dbReference type="InterPro" id="IPR016032">
    <property type="entry name" value="Sig_transdc_resp-reg_C-effctor"/>
</dbReference>
<dbReference type="AlphaFoldDB" id="A0A1F4XIA4"/>
<organism evidence="10 11">
    <name type="scientific">Candidatus Abawacabacteria bacterium RBG_16_42_10</name>
    <dbReference type="NCBI Taxonomy" id="1817814"/>
    <lineage>
        <taxon>Bacteria</taxon>
        <taxon>Candidatus Abawacaibacteriota</taxon>
    </lineage>
</organism>
<dbReference type="Proteomes" id="UP000177614">
    <property type="component" value="Unassembled WGS sequence"/>
</dbReference>
<dbReference type="EMBL" id="MEWR01000027">
    <property type="protein sequence ID" value="OGC81422.1"/>
    <property type="molecule type" value="Genomic_DNA"/>
</dbReference>
<dbReference type="Pfam" id="PF00072">
    <property type="entry name" value="Response_reg"/>
    <property type="match status" value="1"/>
</dbReference>
<evidence type="ECO:0000259" key="8">
    <source>
        <dbReference type="PROSITE" id="PS50110"/>
    </source>
</evidence>
<evidence type="ECO:0000256" key="1">
    <source>
        <dbReference type="ARBA" id="ARBA00022553"/>
    </source>
</evidence>
<evidence type="ECO:0008006" key="12">
    <source>
        <dbReference type="Google" id="ProtNLM"/>
    </source>
</evidence>
<dbReference type="InterPro" id="IPR001789">
    <property type="entry name" value="Sig_transdc_resp-reg_receiver"/>
</dbReference>
<keyword evidence="1 6" id="KW-0597">Phosphoprotein</keyword>
<dbReference type="SUPFAM" id="SSF46894">
    <property type="entry name" value="C-terminal effector domain of the bipartite response regulators"/>
    <property type="match status" value="1"/>
</dbReference>
<evidence type="ECO:0000256" key="7">
    <source>
        <dbReference type="PROSITE-ProRule" id="PRU01091"/>
    </source>
</evidence>
<dbReference type="SMART" id="SM00448">
    <property type="entry name" value="REC"/>
    <property type="match status" value="1"/>
</dbReference>
<protein>
    <recommendedName>
        <fullName evidence="12">DNA-binding response regulator</fullName>
    </recommendedName>
</protein>
<proteinExistence type="predicted"/>
<keyword evidence="4 7" id="KW-0238">DNA-binding</keyword>
<dbReference type="GO" id="GO:0032993">
    <property type="term" value="C:protein-DNA complex"/>
    <property type="evidence" value="ECO:0007669"/>
    <property type="project" value="TreeGrafter"/>
</dbReference>
<feature type="DNA-binding region" description="OmpR/PhoB-type" evidence="7">
    <location>
        <begin position="125"/>
        <end position="225"/>
    </location>
</feature>
<dbReference type="Pfam" id="PF00486">
    <property type="entry name" value="Trans_reg_C"/>
    <property type="match status" value="1"/>
</dbReference>
<dbReference type="InterPro" id="IPR036388">
    <property type="entry name" value="WH-like_DNA-bd_sf"/>
</dbReference>
<evidence type="ECO:0000256" key="2">
    <source>
        <dbReference type="ARBA" id="ARBA00023012"/>
    </source>
</evidence>
<evidence type="ECO:0000313" key="11">
    <source>
        <dbReference type="Proteomes" id="UP000177614"/>
    </source>
</evidence>